<feature type="disulfide bond" description="Redox-active" evidence="8">
    <location>
        <begin position="77"/>
        <end position="80"/>
    </location>
</feature>
<organism evidence="11 12">
    <name type="scientific">Vreelandella titanicae</name>
    <dbReference type="NCBI Taxonomy" id="664683"/>
    <lineage>
        <taxon>Bacteria</taxon>
        <taxon>Pseudomonadati</taxon>
        <taxon>Pseudomonadota</taxon>
        <taxon>Gammaproteobacteria</taxon>
        <taxon>Oceanospirillales</taxon>
        <taxon>Halomonadaceae</taxon>
        <taxon>Vreelandella</taxon>
    </lineage>
</organism>
<dbReference type="SUPFAM" id="SSF52833">
    <property type="entry name" value="Thioredoxin-like"/>
    <property type="match status" value="1"/>
</dbReference>
<dbReference type="InterPro" id="IPR050824">
    <property type="entry name" value="Thiol_disulfide_DsbA"/>
</dbReference>
<dbReference type="InterPro" id="IPR036249">
    <property type="entry name" value="Thioredoxin-like_sf"/>
</dbReference>
<evidence type="ECO:0000259" key="10">
    <source>
        <dbReference type="PROSITE" id="PS51352"/>
    </source>
</evidence>
<evidence type="ECO:0000256" key="8">
    <source>
        <dbReference type="PIRSR" id="PIRSR001488-1"/>
    </source>
</evidence>
<sequence length="232" mass="25842">MYPRSHPSLTHGETFTMSKTRAMFKTLMVALAGLGLSAAVSAQEVVEGQHYELLETPVETQVDDGQIEVTEVFWFGCPHCYRLQTPINEWYETLDDDVSVVKMPATMGGDWNTHATAFYAAESLGIEEELHADFFNAIHQENQSLTEPDEIAAFFANYGVSEEEAKQALTDFSVRSEVNDANNRMRKMKLMGVPALVIDGRFLVTPSSAGSLENMPKVAEALVEQVREERAE</sequence>
<comment type="similarity">
    <text evidence="2">Belongs to the thioredoxin family. DsbA subfamily.</text>
</comment>
<dbReference type="AlphaFoldDB" id="A0AAP9T1N4"/>
<dbReference type="Gene3D" id="3.40.30.10">
    <property type="entry name" value="Glutaredoxin"/>
    <property type="match status" value="1"/>
</dbReference>
<evidence type="ECO:0000313" key="12">
    <source>
        <dbReference type="Proteomes" id="UP000509761"/>
    </source>
</evidence>
<feature type="chain" id="PRO_5042841464" description="Thiol:disulfide interchange protein DsbA" evidence="9">
    <location>
        <begin position="43"/>
        <end position="232"/>
    </location>
</feature>
<evidence type="ECO:0000256" key="3">
    <source>
        <dbReference type="ARBA" id="ARBA00013831"/>
    </source>
</evidence>
<gene>
    <name evidence="11" type="ORF">FX987_03826</name>
</gene>
<dbReference type="Pfam" id="PF01323">
    <property type="entry name" value="DSBA"/>
    <property type="match status" value="1"/>
</dbReference>
<dbReference type="PROSITE" id="PS51352">
    <property type="entry name" value="THIOREDOXIN_2"/>
    <property type="match status" value="1"/>
</dbReference>
<evidence type="ECO:0000256" key="1">
    <source>
        <dbReference type="ARBA" id="ARBA00004418"/>
    </source>
</evidence>
<keyword evidence="4 9" id="KW-0732">Signal</keyword>
<dbReference type="Proteomes" id="UP000509761">
    <property type="component" value="Chromosome"/>
</dbReference>
<keyword evidence="5" id="KW-0574">Periplasm</keyword>
<dbReference type="GO" id="GO:0015036">
    <property type="term" value="F:disulfide oxidoreductase activity"/>
    <property type="evidence" value="ECO:0007669"/>
    <property type="project" value="UniProtKB-ARBA"/>
</dbReference>
<evidence type="ECO:0000256" key="5">
    <source>
        <dbReference type="ARBA" id="ARBA00022764"/>
    </source>
</evidence>
<keyword evidence="7" id="KW-0676">Redox-active center</keyword>
<keyword evidence="6" id="KW-1015">Disulfide bond</keyword>
<feature type="domain" description="Thioredoxin" evidence="10">
    <location>
        <begin position="32"/>
        <end position="224"/>
    </location>
</feature>
<dbReference type="EMBL" id="CP054580">
    <property type="protein sequence ID" value="QKS26029.1"/>
    <property type="molecule type" value="Genomic_DNA"/>
</dbReference>
<reference evidence="11 12" key="1">
    <citation type="submission" date="2019-12" db="EMBL/GenBank/DDBJ databases">
        <title>Genome sequencing and assembly of endphytes of Porphyra tenera.</title>
        <authorList>
            <person name="Park J.M."/>
            <person name="Shin R."/>
            <person name="Jo S.H."/>
        </authorList>
    </citation>
    <scope>NUCLEOTIDE SEQUENCE [LARGE SCALE GENOMIC DNA]</scope>
    <source>
        <strain evidence="11 12">GPM3</strain>
    </source>
</reference>
<name>A0AAP9T1N4_9GAMM</name>
<dbReference type="InterPro" id="IPR023205">
    <property type="entry name" value="DsbA/DsbL"/>
</dbReference>
<dbReference type="InterPro" id="IPR001853">
    <property type="entry name" value="DSBA-like_thioredoxin_dom"/>
</dbReference>
<evidence type="ECO:0000256" key="7">
    <source>
        <dbReference type="ARBA" id="ARBA00023284"/>
    </source>
</evidence>
<keyword evidence="12" id="KW-1185">Reference proteome</keyword>
<dbReference type="InterPro" id="IPR017937">
    <property type="entry name" value="Thioredoxin_CS"/>
</dbReference>
<dbReference type="PIRSF" id="PIRSF001488">
    <property type="entry name" value="Tdi_protein"/>
    <property type="match status" value="1"/>
</dbReference>
<dbReference type="PANTHER" id="PTHR35891">
    <property type="entry name" value="THIOL:DISULFIDE INTERCHANGE PROTEIN DSBA"/>
    <property type="match status" value="1"/>
</dbReference>
<protein>
    <recommendedName>
        <fullName evidence="3">Thiol:disulfide interchange protein DsbA</fullName>
    </recommendedName>
</protein>
<accession>A0AAP9T1N4</accession>
<feature type="signal peptide" evidence="9">
    <location>
        <begin position="1"/>
        <end position="42"/>
    </location>
</feature>
<evidence type="ECO:0000256" key="4">
    <source>
        <dbReference type="ARBA" id="ARBA00022729"/>
    </source>
</evidence>
<proteinExistence type="inferred from homology"/>
<evidence type="ECO:0000313" key="11">
    <source>
        <dbReference type="EMBL" id="QKS26029.1"/>
    </source>
</evidence>
<comment type="subcellular location">
    <subcellularLocation>
        <location evidence="1">Periplasm</location>
    </subcellularLocation>
</comment>
<dbReference type="PROSITE" id="PS00194">
    <property type="entry name" value="THIOREDOXIN_1"/>
    <property type="match status" value="1"/>
</dbReference>
<evidence type="ECO:0000256" key="9">
    <source>
        <dbReference type="SAM" id="SignalP"/>
    </source>
</evidence>
<evidence type="ECO:0000256" key="2">
    <source>
        <dbReference type="ARBA" id="ARBA00005791"/>
    </source>
</evidence>
<dbReference type="InterPro" id="IPR013766">
    <property type="entry name" value="Thioredoxin_domain"/>
</dbReference>
<dbReference type="GO" id="GO:0042597">
    <property type="term" value="C:periplasmic space"/>
    <property type="evidence" value="ECO:0007669"/>
    <property type="project" value="UniProtKB-SubCell"/>
</dbReference>
<dbReference type="PANTHER" id="PTHR35891:SF2">
    <property type="entry name" value="THIOL:DISULFIDE INTERCHANGE PROTEIN DSBA"/>
    <property type="match status" value="1"/>
</dbReference>
<evidence type="ECO:0000256" key="6">
    <source>
        <dbReference type="ARBA" id="ARBA00023157"/>
    </source>
</evidence>
<dbReference type="CDD" id="cd03019">
    <property type="entry name" value="DsbA_DsbA"/>
    <property type="match status" value="1"/>
</dbReference>